<keyword evidence="1" id="KW-0812">Transmembrane</keyword>
<gene>
    <name evidence="2" type="ORF">B0T10DRAFT_97228</name>
</gene>
<evidence type="ECO:0000313" key="2">
    <source>
        <dbReference type="EMBL" id="KAH6884821.1"/>
    </source>
</evidence>
<keyword evidence="1" id="KW-0472">Membrane</keyword>
<feature type="transmembrane region" description="Helical" evidence="1">
    <location>
        <begin position="24"/>
        <end position="51"/>
    </location>
</feature>
<proteinExistence type="predicted"/>
<dbReference type="EMBL" id="JAGPYM010000019">
    <property type="protein sequence ID" value="KAH6884821.1"/>
    <property type="molecule type" value="Genomic_DNA"/>
</dbReference>
<protein>
    <submittedName>
        <fullName evidence="2">Uncharacterized protein</fullName>
    </submittedName>
</protein>
<reference evidence="2 3" key="1">
    <citation type="journal article" date="2021" name="Nat. Commun.">
        <title>Genetic determinants of endophytism in the Arabidopsis root mycobiome.</title>
        <authorList>
            <person name="Mesny F."/>
            <person name="Miyauchi S."/>
            <person name="Thiergart T."/>
            <person name="Pickel B."/>
            <person name="Atanasova L."/>
            <person name="Karlsson M."/>
            <person name="Huettel B."/>
            <person name="Barry K.W."/>
            <person name="Haridas S."/>
            <person name="Chen C."/>
            <person name="Bauer D."/>
            <person name="Andreopoulos W."/>
            <person name="Pangilinan J."/>
            <person name="LaButti K."/>
            <person name="Riley R."/>
            <person name="Lipzen A."/>
            <person name="Clum A."/>
            <person name="Drula E."/>
            <person name="Henrissat B."/>
            <person name="Kohler A."/>
            <person name="Grigoriev I.V."/>
            <person name="Martin F.M."/>
            <person name="Hacquard S."/>
        </authorList>
    </citation>
    <scope>NUCLEOTIDE SEQUENCE [LARGE SCALE GENOMIC DNA]</scope>
    <source>
        <strain evidence="2 3">MPI-CAGE-CH-0241</strain>
    </source>
</reference>
<organism evidence="2 3">
    <name type="scientific">Thelonectria olida</name>
    <dbReference type="NCBI Taxonomy" id="1576542"/>
    <lineage>
        <taxon>Eukaryota</taxon>
        <taxon>Fungi</taxon>
        <taxon>Dikarya</taxon>
        <taxon>Ascomycota</taxon>
        <taxon>Pezizomycotina</taxon>
        <taxon>Sordariomycetes</taxon>
        <taxon>Hypocreomycetidae</taxon>
        <taxon>Hypocreales</taxon>
        <taxon>Nectriaceae</taxon>
        <taxon>Thelonectria</taxon>
    </lineage>
</organism>
<comment type="caution">
    <text evidence="2">The sequence shown here is derived from an EMBL/GenBank/DDBJ whole genome shotgun (WGS) entry which is preliminary data.</text>
</comment>
<evidence type="ECO:0000256" key="1">
    <source>
        <dbReference type="SAM" id="Phobius"/>
    </source>
</evidence>
<accession>A0A9P8W1N6</accession>
<dbReference type="Proteomes" id="UP000777438">
    <property type="component" value="Unassembled WGS sequence"/>
</dbReference>
<sequence length="175" mass="19803">MANLNNLSLLSFVRNQHIRDKDPFPLFVIVGCRALRTCVCVCMYVCVYFLVSQNTTCNRQLFLHPLLIKGSVLCLNHQSAVLATDHLQPQSVGNKESQECEPSTNPLAPPISVRQMLRRLPCCTHVAKSLPNGWRNSQILSLALHRRLSFDKCDFVLRAFSTAREKSLHPCRISD</sequence>
<dbReference type="AlphaFoldDB" id="A0A9P8W1N6"/>
<keyword evidence="1" id="KW-1133">Transmembrane helix</keyword>
<evidence type="ECO:0000313" key="3">
    <source>
        <dbReference type="Proteomes" id="UP000777438"/>
    </source>
</evidence>
<name>A0A9P8W1N6_9HYPO</name>
<keyword evidence="3" id="KW-1185">Reference proteome</keyword>